<evidence type="ECO:0000313" key="4">
    <source>
        <dbReference type="Proteomes" id="UP000177324"/>
    </source>
</evidence>
<evidence type="ECO:0000256" key="2">
    <source>
        <dbReference type="ARBA" id="ARBA00023235"/>
    </source>
</evidence>
<dbReference type="Proteomes" id="UP000177324">
    <property type="component" value="Unassembled WGS sequence"/>
</dbReference>
<dbReference type="NCBIfam" id="TIGR00035">
    <property type="entry name" value="asp_race"/>
    <property type="match status" value="1"/>
</dbReference>
<reference evidence="3 4" key="1">
    <citation type="journal article" date="2016" name="Nat. Commun.">
        <title>Thousands of microbial genomes shed light on interconnected biogeochemical processes in an aquifer system.</title>
        <authorList>
            <person name="Anantharaman K."/>
            <person name="Brown C.T."/>
            <person name="Hug L.A."/>
            <person name="Sharon I."/>
            <person name="Castelle C.J."/>
            <person name="Probst A.J."/>
            <person name="Thomas B.C."/>
            <person name="Singh A."/>
            <person name="Wilkins M.J."/>
            <person name="Karaoz U."/>
            <person name="Brodie E.L."/>
            <person name="Williams K.H."/>
            <person name="Hubbard S.S."/>
            <person name="Banfield J.F."/>
        </authorList>
    </citation>
    <scope>NUCLEOTIDE SEQUENCE [LARGE SCALE GENOMIC DNA]</scope>
</reference>
<dbReference type="PROSITE" id="PS00923">
    <property type="entry name" value="ASP_GLU_RACEMASE_1"/>
    <property type="match status" value="1"/>
</dbReference>
<protein>
    <recommendedName>
        <fullName evidence="5">Aspartate racemase</fullName>
    </recommendedName>
</protein>
<dbReference type="AlphaFoldDB" id="A0A1G1VRH4"/>
<comment type="similarity">
    <text evidence="1">Belongs to the aspartate/glutamate racemases family.</text>
</comment>
<sequence length="238" mass="26275">MKNITKNEPIGILGGMGPDASARLYQVMINMARDEFGARQNEEYPELVIYSIPVPDFISDMSRSEEAMFMLKQRVRNLSNLPMSCMALACNTAHTTLVDLEQETRVPFVSIIEAVASEASRLRYTRVGLLASPATIYSGAYQNVLRDKGIDTVVPSHEVAEELGAIIGGIVAGEFKPAKKKLLVIADGLKKKGCEALILGCTELPLVFPKNYSLPVLDCVEILARALLKRYYNFMEKV</sequence>
<keyword evidence="2" id="KW-0413">Isomerase</keyword>
<dbReference type="STRING" id="1797589.A2784_04935"/>
<organism evidence="3 4">
    <name type="scientific">Candidatus Chisholmbacteria bacterium RIFCSPHIGHO2_01_FULL_48_12</name>
    <dbReference type="NCBI Taxonomy" id="1797589"/>
    <lineage>
        <taxon>Bacteria</taxon>
        <taxon>Candidatus Chisholmiibacteriota</taxon>
    </lineage>
</organism>
<dbReference type="Pfam" id="PF01177">
    <property type="entry name" value="Asp_Glu_race"/>
    <property type="match status" value="1"/>
</dbReference>
<dbReference type="InterPro" id="IPR015942">
    <property type="entry name" value="Asp/Glu/hydantoin_racemase"/>
</dbReference>
<dbReference type="PANTHER" id="PTHR21198:SF7">
    <property type="entry name" value="ASPARTATE-GLUTAMATE RACEMASE FAMILY"/>
    <property type="match status" value="1"/>
</dbReference>
<dbReference type="EMBL" id="MHCH01000012">
    <property type="protein sequence ID" value="OGY17996.1"/>
    <property type="molecule type" value="Genomic_DNA"/>
</dbReference>
<gene>
    <name evidence="3" type="ORF">A2784_04935</name>
</gene>
<accession>A0A1G1VRH4</accession>
<name>A0A1G1VRH4_9BACT</name>
<evidence type="ECO:0008006" key="5">
    <source>
        <dbReference type="Google" id="ProtNLM"/>
    </source>
</evidence>
<dbReference type="GO" id="GO:0047661">
    <property type="term" value="F:amino-acid racemase activity"/>
    <property type="evidence" value="ECO:0007669"/>
    <property type="project" value="InterPro"/>
</dbReference>
<dbReference type="InterPro" id="IPR033134">
    <property type="entry name" value="Asp/Glu_racemase_AS_2"/>
</dbReference>
<dbReference type="SUPFAM" id="SSF53681">
    <property type="entry name" value="Aspartate/glutamate racemase"/>
    <property type="match status" value="2"/>
</dbReference>
<dbReference type="InterPro" id="IPR004380">
    <property type="entry name" value="Asp_race"/>
</dbReference>
<dbReference type="Gene3D" id="3.40.50.1860">
    <property type="match status" value="2"/>
</dbReference>
<dbReference type="PROSITE" id="PS00924">
    <property type="entry name" value="ASP_GLU_RACEMASE_2"/>
    <property type="match status" value="1"/>
</dbReference>
<dbReference type="PANTHER" id="PTHR21198">
    <property type="entry name" value="GLUTAMATE RACEMASE"/>
    <property type="match status" value="1"/>
</dbReference>
<proteinExistence type="inferred from homology"/>
<evidence type="ECO:0000256" key="1">
    <source>
        <dbReference type="ARBA" id="ARBA00007847"/>
    </source>
</evidence>
<dbReference type="InterPro" id="IPR018187">
    <property type="entry name" value="Asp/Glu_racemase_AS_1"/>
</dbReference>
<comment type="caution">
    <text evidence="3">The sequence shown here is derived from an EMBL/GenBank/DDBJ whole genome shotgun (WGS) entry which is preliminary data.</text>
</comment>
<dbReference type="InterPro" id="IPR001920">
    <property type="entry name" value="Asp/Glu_race"/>
</dbReference>
<evidence type="ECO:0000313" key="3">
    <source>
        <dbReference type="EMBL" id="OGY17996.1"/>
    </source>
</evidence>